<accession>A0AAW0NBW0</accession>
<organism evidence="7 8">
    <name type="scientific">Mugilogobius chulae</name>
    <name type="common">yellowstripe goby</name>
    <dbReference type="NCBI Taxonomy" id="88201"/>
    <lineage>
        <taxon>Eukaryota</taxon>
        <taxon>Metazoa</taxon>
        <taxon>Chordata</taxon>
        <taxon>Craniata</taxon>
        <taxon>Vertebrata</taxon>
        <taxon>Euteleostomi</taxon>
        <taxon>Actinopterygii</taxon>
        <taxon>Neopterygii</taxon>
        <taxon>Teleostei</taxon>
        <taxon>Neoteleostei</taxon>
        <taxon>Acanthomorphata</taxon>
        <taxon>Gobiaria</taxon>
        <taxon>Gobiiformes</taxon>
        <taxon>Gobioidei</taxon>
        <taxon>Gobiidae</taxon>
        <taxon>Gobionellinae</taxon>
        <taxon>Mugilogobius</taxon>
    </lineage>
</organism>
<evidence type="ECO:0000256" key="4">
    <source>
        <dbReference type="SAM" id="MobiDB-lite"/>
    </source>
</evidence>
<evidence type="ECO:0000313" key="7">
    <source>
        <dbReference type="EMBL" id="KAK7893549.1"/>
    </source>
</evidence>
<feature type="region of interest" description="Disordered" evidence="4">
    <location>
        <begin position="310"/>
        <end position="352"/>
    </location>
</feature>
<name>A0AAW0NBW0_9GOBI</name>
<keyword evidence="5" id="KW-0472">Membrane</keyword>
<keyword evidence="5" id="KW-0812">Transmembrane</keyword>
<dbReference type="InterPro" id="IPR027417">
    <property type="entry name" value="P-loop_NTPase"/>
</dbReference>
<dbReference type="SUPFAM" id="SSF52540">
    <property type="entry name" value="P-loop containing nucleoside triphosphate hydrolases"/>
    <property type="match status" value="1"/>
</dbReference>
<dbReference type="Pfam" id="PF04548">
    <property type="entry name" value="AIG1"/>
    <property type="match status" value="1"/>
</dbReference>
<keyword evidence="5" id="KW-1133">Transmembrane helix</keyword>
<comment type="similarity">
    <text evidence="1">Belongs to the TRAFAC class TrmE-Era-EngA-EngB-Septin-like GTPase superfamily. AIG1/Toc34/Toc159-like paraseptin GTPase family. IAN subfamily.</text>
</comment>
<dbReference type="EMBL" id="JBBPFD010000016">
    <property type="protein sequence ID" value="KAK7893549.1"/>
    <property type="molecule type" value="Genomic_DNA"/>
</dbReference>
<dbReference type="Gene3D" id="3.40.50.300">
    <property type="entry name" value="P-loop containing nucleotide triphosphate hydrolases"/>
    <property type="match status" value="1"/>
</dbReference>
<protein>
    <recommendedName>
        <fullName evidence="6">AIG1-type G domain-containing protein</fullName>
    </recommendedName>
</protein>
<dbReference type="PROSITE" id="PS51720">
    <property type="entry name" value="G_AIG1"/>
    <property type="match status" value="1"/>
</dbReference>
<sequence>MMSMMDTEARRIVLLGKTGTGKSSLANTIIGEKIFVENNSPNSGTAKCESKTRNIMGRDIQLVDTPGLFDTNPEDTNVSPEILKCIVECSPGPHAFLVVLKIEKYTVLEMAVVNMIVKYFSEEALKYTTVVFTRGDDLPEGMKVEEWVSLNQSLNELVQKCGGRCHVFDNKYWKNPGDEYRNNQYQISELLNTIEKTVADNEGKYYTNDLLKKTGEQIKQEMARLKATLSGDISDEILYKIAKENIFKILWTHMKGNPVGMVLGALLGVGVMVPLVVFALPCIVSGTVIGLASVAVGAVAGGGIQHAIKKKRKHRHTEQSPMEQESENEDVQEEQEEYEETDELTQKSFHWS</sequence>
<gene>
    <name evidence="7" type="ORF">WMY93_022701</name>
</gene>
<evidence type="ECO:0000256" key="3">
    <source>
        <dbReference type="ARBA" id="ARBA00023134"/>
    </source>
</evidence>
<evidence type="ECO:0000313" key="8">
    <source>
        <dbReference type="Proteomes" id="UP001460270"/>
    </source>
</evidence>
<feature type="domain" description="AIG1-type G" evidence="6">
    <location>
        <begin position="7"/>
        <end position="215"/>
    </location>
</feature>
<dbReference type="InterPro" id="IPR006703">
    <property type="entry name" value="G_AIG1"/>
</dbReference>
<feature type="transmembrane region" description="Helical" evidence="5">
    <location>
        <begin position="283"/>
        <end position="304"/>
    </location>
</feature>
<proteinExistence type="inferred from homology"/>
<dbReference type="Proteomes" id="UP001460270">
    <property type="component" value="Unassembled WGS sequence"/>
</dbReference>
<dbReference type="PANTHER" id="PTHR10903:SF62">
    <property type="entry name" value="GTPASE IMAP FAMILY MEMBER 4-LIKE-RELATED"/>
    <property type="match status" value="1"/>
</dbReference>
<evidence type="ECO:0000256" key="5">
    <source>
        <dbReference type="SAM" id="Phobius"/>
    </source>
</evidence>
<dbReference type="AlphaFoldDB" id="A0AAW0NBW0"/>
<dbReference type="InterPro" id="IPR045058">
    <property type="entry name" value="GIMA/IAN/Toc"/>
</dbReference>
<feature type="transmembrane region" description="Helical" evidence="5">
    <location>
        <begin position="258"/>
        <end position="277"/>
    </location>
</feature>
<dbReference type="PANTHER" id="PTHR10903">
    <property type="entry name" value="GTPASE, IMAP FAMILY MEMBER-RELATED"/>
    <property type="match status" value="1"/>
</dbReference>
<keyword evidence="8" id="KW-1185">Reference proteome</keyword>
<evidence type="ECO:0000259" key="6">
    <source>
        <dbReference type="PROSITE" id="PS51720"/>
    </source>
</evidence>
<dbReference type="FunFam" id="3.40.50.300:FF:000366">
    <property type="entry name" value="GTPase, IMAP family member 2"/>
    <property type="match status" value="1"/>
</dbReference>
<evidence type="ECO:0000256" key="2">
    <source>
        <dbReference type="ARBA" id="ARBA00022741"/>
    </source>
</evidence>
<keyword evidence="2" id="KW-0547">Nucleotide-binding</keyword>
<reference evidence="8" key="1">
    <citation type="submission" date="2024-04" db="EMBL/GenBank/DDBJ databases">
        <title>Salinicola lusitanus LLJ914,a marine bacterium isolated from the Okinawa Trough.</title>
        <authorList>
            <person name="Li J."/>
        </authorList>
    </citation>
    <scope>NUCLEOTIDE SEQUENCE [LARGE SCALE GENOMIC DNA]</scope>
</reference>
<comment type="caution">
    <text evidence="7">The sequence shown here is derived from an EMBL/GenBank/DDBJ whole genome shotgun (WGS) entry which is preliminary data.</text>
</comment>
<evidence type="ECO:0000256" key="1">
    <source>
        <dbReference type="ARBA" id="ARBA00008535"/>
    </source>
</evidence>
<feature type="compositionally biased region" description="Acidic residues" evidence="4">
    <location>
        <begin position="324"/>
        <end position="343"/>
    </location>
</feature>
<dbReference type="GO" id="GO:0005525">
    <property type="term" value="F:GTP binding"/>
    <property type="evidence" value="ECO:0007669"/>
    <property type="project" value="UniProtKB-KW"/>
</dbReference>
<keyword evidence="3" id="KW-0342">GTP-binding</keyword>